<dbReference type="HOGENOM" id="CLU_090336_24_2_7"/>
<dbReference type="InterPro" id="IPR036890">
    <property type="entry name" value="HATPase_C_sf"/>
</dbReference>
<keyword evidence="1" id="KW-0723">Serine/threonine-protein kinase</keyword>
<organism evidence="3 4">
    <name type="scientific">Pseudodesulfovibrio aespoeensis (strain ATCC 700646 / DSM 10631 / Aspo-2)</name>
    <name type="common">Desulfovibrio aespoeensis</name>
    <dbReference type="NCBI Taxonomy" id="643562"/>
    <lineage>
        <taxon>Bacteria</taxon>
        <taxon>Pseudomonadati</taxon>
        <taxon>Thermodesulfobacteriota</taxon>
        <taxon>Desulfovibrionia</taxon>
        <taxon>Desulfovibrionales</taxon>
        <taxon>Desulfovibrionaceae</taxon>
    </lineage>
</organism>
<dbReference type="AlphaFoldDB" id="E6VYC0"/>
<dbReference type="PANTHER" id="PTHR35526:SF6">
    <property type="entry name" value="SLR1861 PROTEIN"/>
    <property type="match status" value="1"/>
</dbReference>
<dbReference type="eggNOG" id="COG2172">
    <property type="taxonomic scope" value="Bacteria"/>
</dbReference>
<dbReference type="KEGG" id="das:Daes_0558"/>
<dbReference type="CDD" id="cd16936">
    <property type="entry name" value="HATPase_RsbW-like"/>
    <property type="match status" value="1"/>
</dbReference>
<dbReference type="InterPro" id="IPR050267">
    <property type="entry name" value="Anti-sigma-factor_SerPK"/>
</dbReference>
<evidence type="ECO:0000256" key="1">
    <source>
        <dbReference type="ARBA" id="ARBA00022527"/>
    </source>
</evidence>
<sequence length="152" mass="17499">MTKYVTSFRMTNKMNCFRRFQPEVEQFGLTHGLPPKAVFHLTLCLDELVTNIIDYGYADFDEHPIDVTISLDGDCVTIRIEDDAEPFNLLEAPDPELEVPLEDRLRPIGGMGIHLVKRMMDQIEYARENGRNILLLKKRICNECFPEGEKPA</sequence>
<dbReference type="GO" id="GO:0005524">
    <property type="term" value="F:ATP binding"/>
    <property type="evidence" value="ECO:0007669"/>
    <property type="project" value="UniProtKB-KW"/>
</dbReference>
<keyword evidence="1" id="KW-0418">Kinase</keyword>
<accession>E6VYC0</accession>
<dbReference type="Proteomes" id="UP000002191">
    <property type="component" value="Chromosome"/>
</dbReference>
<reference evidence="4" key="1">
    <citation type="submission" date="2010-12" db="EMBL/GenBank/DDBJ databases">
        <title>Complete sequence of Desulfovibrio aespoeensis Aspo-2.</title>
        <authorList>
            <consortium name="US DOE Joint Genome Institute"/>
            <person name="Lucas S."/>
            <person name="Copeland A."/>
            <person name="Lapidus A."/>
            <person name="Cheng J.-F."/>
            <person name="Goodwin L."/>
            <person name="Pitluck S."/>
            <person name="Chertkov O."/>
            <person name="Misra M."/>
            <person name="Detter J.C."/>
            <person name="Han C."/>
            <person name="Tapia R."/>
            <person name="Land M."/>
            <person name="Hauser L."/>
            <person name="Kyrpides N."/>
            <person name="Ivanova N."/>
            <person name="Ovchinnikova G."/>
            <person name="Pedersen K."/>
            <person name="Jagevall S."/>
            <person name="Hazen T."/>
            <person name="Woyke T."/>
        </authorList>
    </citation>
    <scope>NUCLEOTIDE SEQUENCE [LARGE SCALE GENOMIC DNA]</scope>
    <source>
        <strain evidence="4">ATCC 700646 / DSM 10631 / Aspo-2</strain>
    </source>
</reference>
<keyword evidence="1" id="KW-0808">Transferase</keyword>
<dbReference type="SUPFAM" id="SSF55874">
    <property type="entry name" value="ATPase domain of HSP90 chaperone/DNA topoisomerase II/histidine kinase"/>
    <property type="match status" value="1"/>
</dbReference>
<evidence type="ECO:0000259" key="2">
    <source>
        <dbReference type="Pfam" id="PF13581"/>
    </source>
</evidence>
<dbReference type="Gene3D" id="3.30.565.10">
    <property type="entry name" value="Histidine kinase-like ATPase, C-terminal domain"/>
    <property type="match status" value="1"/>
</dbReference>
<dbReference type="STRING" id="643562.Daes_0558"/>
<proteinExistence type="predicted"/>
<feature type="domain" description="Histidine kinase/HSP90-like ATPase" evidence="2">
    <location>
        <begin position="24"/>
        <end position="138"/>
    </location>
</feature>
<reference evidence="3 4" key="2">
    <citation type="journal article" date="2014" name="Genome Announc.">
        <title>Complete Genome Sequence of the Subsurface, Mesophilic Sulfate-Reducing Bacterium Desulfovibrio aespoeensis Aspo-2.</title>
        <authorList>
            <person name="Pedersen K."/>
            <person name="Bengtsson A."/>
            <person name="Edlund J."/>
            <person name="Rabe L."/>
            <person name="Hazen T."/>
            <person name="Chakraborty R."/>
            <person name="Goodwin L."/>
            <person name="Shapiro N."/>
        </authorList>
    </citation>
    <scope>NUCLEOTIDE SEQUENCE [LARGE SCALE GENOMIC DNA]</scope>
    <source>
        <strain evidence="4">ATCC 700646 / DSM 10631 / Aspo-2</strain>
    </source>
</reference>
<evidence type="ECO:0000313" key="4">
    <source>
        <dbReference type="Proteomes" id="UP000002191"/>
    </source>
</evidence>
<evidence type="ECO:0000313" key="3">
    <source>
        <dbReference type="EMBL" id="ADU61578.1"/>
    </source>
</evidence>
<keyword evidence="3" id="KW-0547">Nucleotide-binding</keyword>
<dbReference type="OrthoDB" id="9792240at2"/>
<dbReference type="InterPro" id="IPR003594">
    <property type="entry name" value="HATPase_dom"/>
</dbReference>
<dbReference type="PANTHER" id="PTHR35526">
    <property type="entry name" value="ANTI-SIGMA-F FACTOR RSBW-RELATED"/>
    <property type="match status" value="1"/>
</dbReference>
<dbReference type="Pfam" id="PF13581">
    <property type="entry name" value="HATPase_c_2"/>
    <property type="match status" value="1"/>
</dbReference>
<dbReference type="EMBL" id="CP002431">
    <property type="protein sequence ID" value="ADU61578.1"/>
    <property type="molecule type" value="Genomic_DNA"/>
</dbReference>
<gene>
    <name evidence="3" type="ordered locus">Daes_0558</name>
</gene>
<dbReference type="GO" id="GO:0004674">
    <property type="term" value="F:protein serine/threonine kinase activity"/>
    <property type="evidence" value="ECO:0007669"/>
    <property type="project" value="UniProtKB-KW"/>
</dbReference>
<protein>
    <submittedName>
        <fullName evidence="3">ATP-binding region ATPase domain protein</fullName>
    </submittedName>
</protein>
<keyword evidence="4" id="KW-1185">Reference proteome</keyword>
<name>E6VYC0_PSEA9</name>
<keyword evidence="3" id="KW-0067">ATP-binding</keyword>